<dbReference type="EMBL" id="VAHF01000003">
    <property type="protein sequence ID" value="TXG66797.1"/>
    <property type="molecule type" value="Genomic_DNA"/>
</dbReference>
<evidence type="ECO:0000259" key="6">
    <source>
        <dbReference type="PROSITE" id="PS50966"/>
    </source>
</evidence>
<dbReference type="OrthoDB" id="683469at2759"/>
<dbReference type="PANTHER" id="PTHR31973:SF195">
    <property type="entry name" value="MUDR FAMILY TRANSPOSASE"/>
    <property type="match status" value="1"/>
</dbReference>
<evidence type="ECO:0000313" key="7">
    <source>
        <dbReference type="EMBL" id="TXG66797.1"/>
    </source>
</evidence>
<comment type="caution">
    <text evidence="7">The sequence shown here is derived from an EMBL/GenBank/DDBJ whole genome shotgun (WGS) entry which is preliminary data.</text>
</comment>
<sequence>MTGNQHILEHDETEPQFNYNREGAPNRYDKQFAHVQRLVPPPCAFYSINSGEVAPRPVTMHLEVVELFPSKKQLQSHIALEEVQGTPVESYNFLPLYLYMLEQANPGNVTDLHTDSSNRFMYMFFCLKASIDGFLSSIRLVIAIDGTFLKGLHRRVLFVVVCMDGNDQIFPLAFGVGDLETNEVWEWFLTRLHKAISEVDDLVIVSDRKGSITIGVEKVFPNSFHGACAVHLERNMVGHYGRNKALKQYFRRATKVYRESKFLQPADVAIGVKDEEAQYMRIYPITFYTFLIKDGGLDGNVDLTAKTCTCKEFDVDQLPCVHALACIRLRGFSFVDYCSPYYSSAFLVAAYSGEIHPVEQPNEWLVLENISSKIVHPPVGRHGPGKPKKNRTPSFGKKVTQRSCTTCHRVGSQ</sequence>
<keyword evidence="2 4" id="KW-0863">Zinc-finger</keyword>
<reference evidence="8" key="1">
    <citation type="journal article" date="2019" name="Gigascience">
        <title>De novo genome assembly of the endangered Acer yangbiense, a plant species with extremely small populations endemic to Yunnan Province, China.</title>
        <authorList>
            <person name="Yang J."/>
            <person name="Wariss H.M."/>
            <person name="Tao L."/>
            <person name="Zhang R."/>
            <person name="Yun Q."/>
            <person name="Hollingsworth P."/>
            <person name="Dao Z."/>
            <person name="Luo G."/>
            <person name="Guo H."/>
            <person name="Ma Y."/>
            <person name="Sun W."/>
        </authorList>
    </citation>
    <scope>NUCLEOTIDE SEQUENCE [LARGE SCALE GENOMIC DNA]</scope>
    <source>
        <strain evidence="8">cv. Malutang</strain>
    </source>
</reference>
<feature type="region of interest" description="Disordered" evidence="5">
    <location>
        <begin position="376"/>
        <end position="399"/>
    </location>
</feature>
<keyword evidence="3" id="KW-0862">Zinc</keyword>
<dbReference type="GO" id="GO:0008270">
    <property type="term" value="F:zinc ion binding"/>
    <property type="evidence" value="ECO:0007669"/>
    <property type="project" value="UniProtKB-KW"/>
</dbReference>
<dbReference type="Pfam" id="PF04434">
    <property type="entry name" value="SWIM"/>
    <property type="match status" value="1"/>
</dbReference>
<dbReference type="InterPro" id="IPR007527">
    <property type="entry name" value="Znf_SWIM"/>
</dbReference>
<dbReference type="PANTHER" id="PTHR31973">
    <property type="entry name" value="POLYPROTEIN, PUTATIVE-RELATED"/>
    <property type="match status" value="1"/>
</dbReference>
<gene>
    <name evidence="7" type="ORF">EZV62_008072</name>
</gene>
<feature type="domain" description="SWIM-type" evidence="6">
    <location>
        <begin position="288"/>
        <end position="331"/>
    </location>
</feature>
<keyword evidence="8" id="KW-1185">Reference proteome</keyword>
<dbReference type="Pfam" id="PF10551">
    <property type="entry name" value="MULE"/>
    <property type="match status" value="1"/>
</dbReference>
<dbReference type="AlphaFoldDB" id="A0A5C7IC55"/>
<proteinExistence type="predicted"/>
<keyword evidence="1" id="KW-0479">Metal-binding</keyword>
<accession>A0A5C7IC55</accession>
<evidence type="ECO:0000256" key="5">
    <source>
        <dbReference type="SAM" id="MobiDB-lite"/>
    </source>
</evidence>
<dbReference type="Proteomes" id="UP000323000">
    <property type="component" value="Chromosome 3"/>
</dbReference>
<dbReference type="SMART" id="SM00575">
    <property type="entry name" value="ZnF_PMZ"/>
    <property type="match status" value="1"/>
</dbReference>
<dbReference type="InterPro" id="IPR006564">
    <property type="entry name" value="Znf_PMZ"/>
</dbReference>
<name>A0A5C7IC55_9ROSI</name>
<evidence type="ECO:0000256" key="3">
    <source>
        <dbReference type="ARBA" id="ARBA00022833"/>
    </source>
</evidence>
<evidence type="ECO:0000313" key="8">
    <source>
        <dbReference type="Proteomes" id="UP000323000"/>
    </source>
</evidence>
<evidence type="ECO:0000256" key="2">
    <source>
        <dbReference type="ARBA" id="ARBA00022771"/>
    </source>
</evidence>
<evidence type="ECO:0000256" key="1">
    <source>
        <dbReference type="ARBA" id="ARBA00022723"/>
    </source>
</evidence>
<dbReference type="InterPro" id="IPR018289">
    <property type="entry name" value="MULE_transposase_dom"/>
</dbReference>
<evidence type="ECO:0000256" key="4">
    <source>
        <dbReference type="PROSITE-ProRule" id="PRU00325"/>
    </source>
</evidence>
<organism evidence="7 8">
    <name type="scientific">Acer yangbiense</name>
    <dbReference type="NCBI Taxonomy" id="1000413"/>
    <lineage>
        <taxon>Eukaryota</taxon>
        <taxon>Viridiplantae</taxon>
        <taxon>Streptophyta</taxon>
        <taxon>Embryophyta</taxon>
        <taxon>Tracheophyta</taxon>
        <taxon>Spermatophyta</taxon>
        <taxon>Magnoliopsida</taxon>
        <taxon>eudicotyledons</taxon>
        <taxon>Gunneridae</taxon>
        <taxon>Pentapetalae</taxon>
        <taxon>rosids</taxon>
        <taxon>malvids</taxon>
        <taxon>Sapindales</taxon>
        <taxon>Sapindaceae</taxon>
        <taxon>Hippocastanoideae</taxon>
        <taxon>Acereae</taxon>
        <taxon>Acer</taxon>
    </lineage>
</organism>
<dbReference type="PROSITE" id="PS50966">
    <property type="entry name" value="ZF_SWIM"/>
    <property type="match status" value="1"/>
</dbReference>
<protein>
    <recommendedName>
        <fullName evidence="6">SWIM-type domain-containing protein</fullName>
    </recommendedName>
</protein>